<keyword evidence="4" id="KW-1185">Reference proteome</keyword>
<dbReference type="GO" id="GO:0008270">
    <property type="term" value="F:zinc ion binding"/>
    <property type="evidence" value="ECO:0007669"/>
    <property type="project" value="UniProtKB-KW"/>
</dbReference>
<dbReference type="EMBL" id="MNUE01000069">
    <property type="protein sequence ID" value="OJD29940.1"/>
    <property type="molecule type" value="Genomic_DNA"/>
</dbReference>
<dbReference type="RefSeq" id="XP_020126200.1">
    <property type="nucleotide sequence ID" value="XM_020278441.1"/>
</dbReference>
<proteinExistence type="predicted"/>
<evidence type="ECO:0000259" key="2">
    <source>
        <dbReference type="PROSITE" id="PS50089"/>
    </source>
</evidence>
<evidence type="ECO:0000256" key="1">
    <source>
        <dbReference type="PROSITE-ProRule" id="PRU00175"/>
    </source>
</evidence>
<gene>
    <name evidence="3" type="ORF">BKCO1_6900022</name>
</gene>
<evidence type="ECO:0000313" key="4">
    <source>
        <dbReference type="Proteomes" id="UP000183809"/>
    </source>
</evidence>
<dbReference type="CDD" id="cd16448">
    <property type="entry name" value="RING-H2"/>
    <property type="match status" value="1"/>
</dbReference>
<accession>A0A1J9RPU9</accession>
<name>A0A1J9RPU9_9PEZI</name>
<evidence type="ECO:0000313" key="3">
    <source>
        <dbReference type="EMBL" id="OJD29940.1"/>
    </source>
</evidence>
<feature type="domain" description="RING-type" evidence="2">
    <location>
        <begin position="20"/>
        <end position="68"/>
    </location>
</feature>
<dbReference type="AlphaFoldDB" id="A0A1J9RPU9"/>
<dbReference type="InterPro" id="IPR013083">
    <property type="entry name" value="Znf_RING/FYVE/PHD"/>
</dbReference>
<dbReference type="SMART" id="SM00184">
    <property type="entry name" value="RING"/>
    <property type="match status" value="1"/>
</dbReference>
<reference evidence="3 4" key="1">
    <citation type="submission" date="2016-10" db="EMBL/GenBank/DDBJ databases">
        <title>Proteomics and genomics reveal pathogen-plant mechanisms compatible with a hemibiotrophic lifestyle of Diplodia corticola.</title>
        <authorList>
            <person name="Fernandes I."/>
            <person name="De Jonge R."/>
            <person name="Van De Peer Y."/>
            <person name="Devreese B."/>
            <person name="Alves A."/>
            <person name="Esteves A.C."/>
        </authorList>
    </citation>
    <scope>NUCLEOTIDE SEQUENCE [LARGE SCALE GENOMIC DNA]</scope>
    <source>
        <strain evidence="3 4">CBS 112549</strain>
    </source>
</reference>
<dbReference type="OrthoDB" id="10431156at2759"/>
<sequence length="146" mass="15870">MASRACTLTFPRTSYEESACNACFHGSGDATSEPIIVLPCECNFHLACITLAFKTQHATLSFFTCPTCFTDLNNTGPHSRALAPPPGRLLQIQSMGDHNQVATFQDEDTEDITGHLVYRDHYDGAAGTLTVSISLVPENYALERVA</sequence>
<keyword evidence="1" id="KW-0863">Zinc-finger</keyword>
<dbReference type="Proteomes" id="UP000183809">
    <property type="component" value="Unassembled WGS sequence"/>
</dbReference>
<comment type="caution">
    <text evidence="3">The sequence shown here is derived from an EMBL/GenBank/DDBJ whole genome shotgun (WGS) entry which is preliminary data.</text>
</comment>
<organism evidence="3 4">
    <name type="scientific">Diplodia corticola</name>
    <dbReference type="NCBI Taxonomy" id="236234"/>
    <lineage>
        <taxon>Eukaryota</taxon>
        <taxon>Fungi</taxon>
        <taxon>Dikarya</taxon>
        <taxon>Ascomycota</taxon>
        <taxon>Pezizomycotina</taxon>
        <taxon>Dothideomycetes</taxon>
        <taxon>Dothideomycetes incertae sedis</taxon>
        <taxon>Botryosphaeriales</taxon>
        <taxon>Botryosphaeriaceae</taxon>
        <taxon>Diplodia</taxon>
    </lineage>
</organism>
<dbReference type="SUPFAM" id="SSF57850">
    <property type="entry name" value="RING/U-box"/>
    <property type="match status" value="1"/>
</dbReference>
<dbReference type="GeneID" id="31018702"/>
<protein>
    <recommendedName>
        <fullName evidence="2">RING-type domain-containing protein</fullName>
    </recommendedName>
</protein>
<dbReference type="Gene3D" id="3.30.40.10">
    <property type="entry name" value="Zinc/RING finger domain, C3HC4 (zinc finger)"/>
    <property type="match status" value="1"/>
</dbReference>
<keyword evidence="1" id="KW-0479">Metal-binding</keyword>
<dbReference type="InterPro" id="IPR001841">
    <property type="entry name" value="Znf_RING"/>
</dbReference>
<dbReference type="PROSITE" id="PS50089">
    <property type="entry name" value="ZF_RING_2"/>
    <property type="match status" value="1"/>
</dbReference>
<keyword evidence="1" id="KW-0862">Zinc</keyword>